<dbReference type="Pfam" id="PF23368">
    <property type="entry name" value="DUF7092"/>
    <property type="match status" value="1"/>
</dbReference>
<evidence type="ECO:0000313" key="12">
    <source>
        <dbReference type="Proteomes" id="UP001431963"/>
    </source>
</evidence>
<dbReference type="PANTHER" id="PTHR22726">
    <property type="entry name" value="METALLOENDOPEPTIDASE OMA1"/>
    <property type="match status" value="1"/>
</dbReference>
<name>A0ABU8BW62_9RHOB</name>
<keyword evidence="1 6" id="KW-0645">Protease</keyword>
<dbReference type="CDD" id="cd07332">
    <property type="entry name" value="M48C_Oma1_like"/>
    <property type="match status" value="1"/>
</dbReference>
<evidence type="ECO:0000256" key="5">
    <source>
        <dbReference type="ARBA" id="ARBA00023049"/>
    </source>
</evidence>
<keyword evidence="8" id="KW-1133">Transmembrane helix</keyword>
<reference evidence="11" key="1">
    <citation type="submission" date="2024-02" db="EMBL/GenBank/DDBJ databases">
        <title>Genome sequences of strain Gemmobacter sp. JM10B15.</title>
        <authorList>
            <person name="Zhang M."/>
        </authorList>
    </citation>
    <scope>NUCLEOTIDE SEQUENCE</scope>
    <source>
        <strain evidence="11">JM10B15</strain>
    </source>
</reference>
<dbReference type="Proteomes" id="UP001431963">
    <property type="component" value="Unassembled WGS sequence"/>
</dbReference>
<dbReference type="InterPro" id="IPR051156">
    <property type="entry name" value="Mito/Outer_Membr_Metalloprot"/>
</dbReference>
<feature type="domain" description="DUF7092" evidence="10">
    <location>
        <begin position="4"/>
        <end position="53"/>
    </location>
</feature>
<keyword evidence="3 6" id="KW-0378">Hydrolase</keyword>
<evidence type="ECO:0000256" key="4">
    <source>
        <dbReference type="ARBA" id="ARBA00022833"/>
    </source>
</evidence>
<feature type="region of interest" description="Disordered" evidence="7">
    <location>
        <begin position="329"/>
        <end position="353"/>
    </location>
</feature>
<evidence type="ECO:0000256" key="2">
    <source>
        <dbReference type="ARBA" id="ARBA00022723"/>
    </source>
</evidence>
<feature type="transmembrane region" description="Helical" evidence="8">
    <location>
        <begin position="114"/>
        <end position="133"/>
    </location>
</feature>
<evidence type="ECO:0000313" key="11">
    <source>
        <dbReference type="EMBL" id="MEH7828934.1"/>
    </source>
</evidence>
<evidence type="ECO:0000256" key="7">
    <source>
        <dbReference type="SAM" id="MobiDB-lite"/>
    </source>
</evidence>
<evidence type="ECO:0000259" key="9">
    <source>
        <dbReference type="Pfam" id="PF01435"/>
    </source>
</evidence>
<keyword evidence="5 6" id="KW-0482">Metalloprotease</keyword>
<dbReference type="EMBL" id="JBALHR010000007">
    <property type="protein sequence ID" value="MEH7828934.1"/>
    <property type="molecule type" value="Genomic_DNA"/>
</dbReference>
<dbReference type="InterPro" id="IPR001915">
    <property type="entry name" value="Peptidase_M48"/>
</dbReference>
<feature type="domain" description="Peptidase M48" evidence="9">
    <location>
        <begin position="184"/>
        <end position="348"/>
    </location>
</feature>
<accession>A0ABU8BW62</accession>
<comment type="similarity">
    <text evidence="6">Belongs to the peptidase M48 family.</text>
</comment>
<dbReference type="RefSeq" id="WP_335423478.1">
    <property type="nucleotide sequence ID" value="NZ_JBALHR010000007.1"/>
</dbReference>
<sequence length="371" mass="39595">MEPVEGSYFDGQTARRHPALAEPSPDGTALRLTLVETGDRFDLPLASLRRGGEQVAGSGQISLAFHAPGEDEQQRDPARLVLPLGELTDWITAHAPALHRRDVPRRTWIRLAKAGAFATVALCALIFVIIPGLSRILADMVTPEQEADIGRRVLGQIEYVLAHGTDKDLTCRSKAGQKALEHLRDRLAESGMVTTPIELRVWDHSMINAFAAPGGQVVLLRGFLEAADSPDEVAAVLAHEIGHVEAGDPLREAFRTAGSAGILSLVFGDLTGGAAAALVADSVLSSTYSRSAEEQADVFALAMLRAAAISPKGFAEFFERVSRLEGAGLPEFMSSHPETATRRARATEAQPYDANPALDAGDWAALRAICG</sequence>
<evidence type="ECO:0000256" key="6">
    <source>
        <dbReference type="RuleBase" id="RU003983"/>
    </source>
</evidence>
<organism evidence="11 12">
    <name type="scientific">Gemmobacter denitrificans</name>
    <dbReference type="NCBI Taxonomy" id="3123040"/>
    <lineage>
        <taxon>Bacteria</taxon>
        <taxon>Pseudomonadati</taxon>
        <taxon>Pseudomonadota</taxon>
        <taxon>Alphaproteobacteria</taxon>
        <taxon>Rhodobacterales</taxon>
        <taxon>Paracoccaceae</taxon>
        <taxon>Gemmobacter</taxon>
    </lineage>
</organism>
<keyword evidence="2" id="KW-0479">Metal-binding</keyword>
<keyword evidence="8" id="KW-0472">Membrane</keyword>
<evidence type="ECO:0000259" key="10">
    <source>
        <dbReference type="Pfam" id="PF23368"/>
    </source>
</evidence>
<keyword evidence="8" id="KW-0812">Transmembrane</keyword>
<keyword evidence="12" id="KW-1185">Reference proteome</keyword>
<evidence type="ECO:0000256" key="3">
    <source>
        <dbReference type="ARBA" id="ARBA00022801"/>
    </source>
</evidence>
<proteinExistence type="inferred from homology"/>
<protein>
    <submittedName>
        <fullName evidence="11">M48 family metallopeptidase</fullName>
    </submittedName>
</protein>
<gene>
    <name evidence="11" type="ORF">V6590_12300</name>
</gene>
<dbReference type="Gene3D" id="3.30.2010.10">
    <property type="entry name" value="Metalloproteases ('zincins'), catalytic domain"/>
    <property type="match status" value="1"/>
</dbReference>
<keyword evidence="4 6" id="KW-0862">Zinc</keyword>
<dbReference type="PANTHER" id="PTHR22726:SF1">
    <property type="entry name" value="METALLOENDOPEPTIDASE OMA1, MITOCHONDRIAL"/>
    <property type="match status" value="1"/>
</dbReference>
<dbReference type="Pfam" id="PF01435">
    <property type="entry name" value="Peptidase_M48"/>
    <property type="match status" value="1"/>
</dbReference>
<feature type="region of interest" description="Disordered" evidence="7">
    <location>
        <begin position="1"/>
        <end position="26"/>
    </location>
</feature>
<evidence type="ECO:0000256" key="1">
    <source>
        <dbReference type="ARBA" id="ARBA00022670"/>
    </source>
</evidence>
<comment type="cofactor">
    <cofactor evidence="6">
        <name>Zn(2+)</name>
        <dbReference type="ChEBI" id="CHEBI:29105"/>
    </cofactor>
    <text evidence="6">Binds 1 zinc ion per subunit.</text>
</comment>
<evidence type="ECO:0000256" key="8">
    <source>
        <dbReference type="SAM" id="Phobius"/>
    </source>
</evidence>
<comment type="caution">
    <text evidence="11">The sequence shown here is derived from an EMBL/GenBank/DDBJ whole genome shotgun (WGS) entry which is preliminary data.</text>
</comment>
<dbReference type="InterPro" id="IPR055518">
    <property type="entry name" value="DUF7092"/>
</dbReference>